<dbReference type="PROSITE" id="PS00727">
    <property type="entry name" value="AP_NUCLEASE_F1_2"/>
    <property type="match status" value="1"/>
</dbReference>
<feature type="domain" description="Endonuclease/exonuclease/phosphatase" evidence="9">
    <location>
        <begin position="4"/>
        <end position="262"/>
    </location>
</feature>
<feature type="site" description="Transition state stabilizer" evidence="8">
    <location>
        <position position="154"/>
    </location>
</feature>
<keyword evidence="11" id="KW-1185">Reference proteome</keyword>
<dbReference type="CDD" id="cd09086">
    <property type="entry name" value="ExoIII-like_AP-endo"/>
    <property type="match status" value="1"/>
</dbReference>
<feature type="binding site" evidence="7">
    <location>
        <position position="262"/>
    </location>
    <ligand>
        <name>Mg(2+)</name>
        <dbReference type="ChEBI" id="CHEBI:18420"/>
        <label>1</label>
    </ligand>
</feature>
<evidence type="ECO:0000313" key="10">
    <source>
        <dbReference type="EMBL" id="SFG94857.1"/>
    </source>
</evidence>
<dbReference type="STRING" id="1045558.SAMN05216175_12131"/>
<reference evidence="11" key="1">
    <citation type="submission" date="2016-10" db="EMBL/GenBank/DDBJ databases">
        <authorList>
            <person name="Varghese N."/>
            <person name="Submissions S."/>
        </authorList>
    </citation>
    <scope>NUCLEOTIDE SEQUENCE [LARGE SCALE GENOMIC DNA]</scope>
    <source>
        <strain evidence="11">CGMCC 1.10971</strain>
    </source>
</reference>
<dbReference type="RefSeq" id="WP_090730724.1">
    <property type="nucleotide sequence ID" value="NZ_FOOU01000021.1"/>
</dbReference>
<dbReference type="NCBIfam" id="NF008733">
    <property type="entry name" value="PRK11756.1"/>
    <property type="match status" value="1"/>
</dbReference>
<dbReference type="SUPFAM" id="SSF56219">
    <property type="entry name" value="DNase I-like"/>
    <property type="match status" value="1"/>
</dbReference>
<dbReference type="Gene3D" id="3.60.10.10">
    <property type="entry name" value="Endonuclease/exonuclease/phosphatase"/>
    <property type="match status" value="1"/>
</dbReference>
<feature type="active site" evidence="6">
    <location>
        <position position="110"/>
    </location>
</feature>
<evidence type="ECO:0000256" key="1">
    <source>
        <dbReference type="ARBA" id="ARBA00001936"/>
    </source>
</evidence>
<feature type="site" description="Important for catalytic activity" evidence="8">
    <location>
        <position position="232"/>
    </location>
</feature>
<dbReference type="PROSITE" id="PS51435">
    <property type="entry name" value="AP_NUCLEASE_F1_4"/>
    <property type="match status" value="1"/>
</dbReference>
<dbReference type="InterPro" id="IPR004808">
    <property type="entry name" value="AP_endonuc_1"/>
</dbReference>
<evidence type="ECO:0000256" key="8">
    <source>
        <dbReference type="PIRSR" id="PIRSR604808-3"/>
    </source>
</evidence>
<gene>
    <name evidence="10" type="ORF">SAMN05216175_12131</name>
</gene>
<dbReference type="PANTHER" id="PTHR43250:SF2">
    <property type="entry name" value="EXODEOXYRIBONUCLEASE III"/>
    <property type="match status" value="1"/>
</dbReference>
<evidence type="ECO:0000256" key="6">
    <source>
        <dbReference type="PIRSR" id="PIRSR604808-1"/>
    </source>
</evidence>
<comment type="cofactor">
    <cofactor evidence="7">
        <name>Mg(2+)</name>
        <dbReference type="ChEBI" id="CHEBI:18420"/>
    </cofactor>
    <cofactor evidence="7">
        <name>Mn(2+)</name>
        <dbReference type="ChEBI" id="CHEBI:29035"/>
    </cofactor>
    <text evidence="7">Probably binds two magnesium or manganese ions per subunit.</text>
</comment>
<dbReference type="Pfam" id="PF03372">
    <property type="entry name" value="Exo_endo_phos"/>
    <property type="match status" value="1"/>
</dbReference>
<feature type="site" description="Interaction with DNA substrate" evidence="8">
    <location>
        <position position="262"/>
    </location>
</feature>
<sequence>MKIISFNINGLRARPHQIAALIEKYSPDVIGLQEIKVDDPQFPIEMIEAHGYHVEFFGQKSHYGVCLISKNPPLSIQKGFLTDEPDAQRRMIIGKYATPKGNTVTILNGYFPQGENIEHPVKFPAKARFYEDLQNYLTTHHTPDENLIVMGDINISPTDLDIGIGEVNRKRWLKTGKSSFQPIEREWLARLQSWGLIDTFRQLHPDVDDRFSWFDYRSRGFEPEPKRGLRIDVILATPSLSQTCQNSDIDYEIRGMEKPSDHAPIWACFDL</sequence>
<evidence type="ECO:0000256" key="3">
    <source>
        <dbReference type="ARBA" id="ARBA00022723"/>
    </source>
</evidence>
<protein>
    <submittedName>
        <fullName evidence="10">Exodeoxyribonuclease-3</fullName>
    </submittedName>
</protein>
<dbReference type="InterPro" id="IPR037493">
    <property type="entry name" value="ExoIII-like"/>
</dbReference>
<dbReference type="NCBIfam" id="TIGR00633">
    <property type="entry name" value="xth"/>
    <property type="match status" value="1"/>
</dbReference>
<dbReference type="InterPro" id="IPR020847">
    <property type="entry name" value="AP_endonuclease_F1_BS"/>
</dbReference>
<dbReference type="GO" id="GO:0004519">
    <property type="term" value="F:endonuclease activity"/>
    <property type="evidence" value="ECO:0007669"/>
    <property type="project" value="InterPro"/>
</dbReference>
<keyword evidence="3 7" id="KW-0479">Metal-binding</keyword>
<dbReference type="InterPro" id="IPR036691">
    <property type="entry name" value="Endo/exonu/phosph_ase_sf"/>
</dbReference>
<feature type="binding site" evidence="7">
    <location>
        <position position="7"/>
    </location>
    <ligand>
        <name>Mg(2+)</name>
        <dbReference type="ChEBI" id="CHEBI:18420"/>
        <label>1</label>
    </ligand>
</feature>
<dbReference type="InterPro" id="IPR005135">
    <property type="entry name" value="Endo/exonuclease/phosphatase"/>
</dbReference>
<organism evidence="10 11">
    <name type="scientific">Neptunomonas qingdaonensis</name>
    <dbReference type="NCBI Taxonomy" id="1045558"/>
    <lineage>
        <taxon>Bacteria</taxon>
        <taxon>Pseudomonadati</taxon>
        <taxon>Pseudomonadota</taxon>
        <taxon>Gammaproteobacteria</taxon>
        <taxon>Oceanospirillales</taxon>
        <taxon>Oceanospirillaceae</taxon>
        <taxon>Neptunomonas</taxon>
    </lineage>
</organism>
<dbReference type="Proteomes" id="UP000198623">
    <property type="component" value="Unassembled WGS sequence"/>
</dbReference>
<feature type="active site" description="Proton donor/acceptor" evidence="6">
    <location>
        <position position="152"/>
    </location>
</feature>
<dbReference type="GO" id="GO:0008311">
    <property type="term" value="F:double-stranded DNA 3'-5' DNA exonuclease activity"/>
    <property type="evidence" value="ECO:0007669"/>
    <property type="project" value="InterPro"/>
</dbReference>
<proteinExistence type="inferred from homology"/>
<evidence type="ECO:0000313" key="11">
    <source>
        <dbReference type="Proteomes" id="UP000198623"/>
    </source>
</evidence>
<accession>A0A1I2W2M6</accession>
<dbReference type="PANTHER" id="PTHR43250">
    <property type="entry name" value="EXODEOXYRIBONUCLEASE III"/>
    <property type="match status" value="1"/>
</dbReference>
<feature type="binding site" evidence="7">
    <location>
        <position position="34"/>
    </location>
    <ligand>
        <name>Mg(2+)</name>
        <dbReference type="ChEBI" id="CHEBI:18420"/>
        <label>1</label>
    </ligand>
</feature>
<evidence type="ECO:0000256" key="4">
    <source>
        <dbReference type="ARBA" id="ARBA00022801"/>
    </source>
</evidence>
<comment type="cofactor">
    <cofactor evidence="1">
        <name>Mn(2+)</name>
        <dbReference type="ChEBI" id="CHEBI:29035"/>
    </cofactor>
</comment>
<dbReference type="NCBIfam" id="TIGR00195">
    <property type="entry name" value="exoDNase_III"/>
    <property type="match status" value="1"/>
</dbReference>
<dbReference type="AlphaFoldDB" id="A0A1I2W2M6"/>
<feature type="binding site" evidence="7">
    <location>
        <position position="154"/>
    </location>
    <ligand>
        <name>Mg(2+)</name>
        <dbReference type="ChEBI" id="CHEBI:18420"/>
        <label>1</label>
    </ligand>
</feature>
<evidence type="ECO:0000259" key="9">
    <source>
        <dbReference type="Pfam" id="PF03372"/>
    </source>
</evidence>
<feature type="binding site" evidence="7">
    <location>
        <position position="261"/>
    </location>
    <ligand>
        <name>Mg(2+)</name>
        <dbReference type="ChEBI" id="CHEBI:18420"/>
        <label>1</label>
    </ligand>
</feature>
<dbReference type="GO" id="GO:0006281">
    <property type="term" value="P:DNA repair"/>
    <property type="evidence" value="ECO:0007669"/>
    <property type="project" value="InterPro"/>
</dbReference>
<evidence type="ECO:0000256" key="7">
    <source>
        <dbReference type="PIRSR" id="PIRSR604808-2"/>
    </source>
</evidence>
<dbReference type="OrthoDB" id="9803914at2"/>
<dbReference type="GO" id="GO:0003677">
    <property type="term" value="F:DNA binding"/>
    <property type="evidence" value="ECO:0007669"/>
    <property type="project" value="InterPro"/>
</dbReference>
<dbReference type="GO" id="GO:0046872">
    <property type="term" value="F:metal ion binding"/>
    <property type="evidence" value="ECO:0007669"/>
    <property type="project" value="UniProtKB-KW"/>
</dbReference>
<evidence type="ECO:0000256" key="5">
    <source>
        <dbReference type="ARBA" id="ARBA00022842"/>
    </source>
</evidence>
<evidence type="ECO:0000256" key="2">
    <source>
        <dbReference type="ARBA" id="ARBA00007092"/>
    </source>
</evidence>
<dbReference type="InterPro" id="IPR020848">
    <property type="entry name" value="AP_endonuclease_F1_CS"/>
</dbReference>
<keyword evidence="7" id="KW-0464">Manganese</keyword>
<feature type="binding site" evidence="7">
    <location>
        <position position="152"/>
    </location>
    <ligand>
        <name>Mg(2+)</name>
        <dbReference type="ChEBI" id="CHEBI:18420"/>
        <label>1</label>
    </ligand>
</feature>
<name>A0A1I2W2M6_9GAMM</name>
<comment type="similarity">
    <text evidence="2">Belongs to the DNA repair enzymes AP/ExoA family.</text>
</comment>
<keyword evidence="5 7" id="KW-0460">Magnesium</keyword>
<dbReference type="EMBL" id="FOOU01000021">
    <property type="protein sequence ID" value="SFG94857.1"/>
    <property type="molecule type" value="Genomic_DNA"/>
</dbReference>
<keyword evidence="4" id="KW-0378">Hydrolase</keyword>
<feature type="active site" description="Proton acceptor" evidence="6">
    <location>
        <position position="262"/>
    </location>
</feature>
<dbReference type="PROSITE" id="PS00726">
    <property type="entry name" value="AP_NUCLEASE_F1_1"/>
    <property type="match status" value="1"/>
</dbReference>